<comment type="caution">
    <text evidence="1">The sequence shown here is derived from an EMBL/GenBank/DDBJ whole genome shotgun (WGS) entry which is preliminary data.</text>
</comment>
<sequence>MKNQPLSIHFENPNTEKDTVRFLIHLCAKLAQNRENGRPPQGGGPAGTQ</sequence>
<evidence type="ECO:0000313" key="1">
    <source>
        <dbReference type="EMBL" id="MEQ2440634.1"/>
    </source>
</evidence>
<gene>
    <name evidence="1" type="ORF">WMO26_07325</name>
</gene>
<dbReference type="EMBL" id="JBBMFD010000010">
    <property type="protein sequence ID" value="MEQ2440634.1"/>
    <property type="molecule type" value="Genomic_DNA"/>
</dbReference>
<dbReference type="Proteomes" id="UP001489509">
    <property type="component" value="Unassembled WGS sequence"/>
</dbReference>
<name>A0ABV1DZZ5_9FIRM</name>
<evidence type="ECO:0000313" key="2">
    <source>
        <dbReference type="Proteomes" id="UP001489509"/>
    </source>
</evidence>
<proteinExistence type="predicted"/>
<keyword evidence="2" id="KW-1185">Reference proteome</keyword>
<organism evidence="1 2">
    <name type="scientific">Solibaculum intestinale</name>
    <dbReference type="NCBI Taxonomy" id="3133165"/>
    <lineage>
        <taxon>Bacteria</taxon>
        <taxon>Bacillati</taxon>
        <taxon>Bacillota</taxon>
        <taxon>Clostridia</taxon>
        <taxon>Eubacteriales</taxon>
        <taxon>Oscillospiraceae</taxon>
        <taxon>Solibaculum</taxon>
    </lineage>
</organism>
<dbReference type="RefSeq" id="WP_349219307.1">
    <property type="nucleotide sequence ID" value="NZ_JBBMFD010000010.1"/>
</dbReference>
<accession>A0ABV1DZZ5</accession>
<reference evidence="1 2" key="1">
    <citation type="submission" date="2024-03" db="EMBL/GenBank/DDBJ databases">
        <title>Human intestinal bacterial collection.</title>
        <authorList>
            <person name="Pauvert C."/>
            <person name="Hitch T.C.A."/>
            <person name="Clavel T."/>
        </authorList>
    </citation>
    <scope>NUCLEOTIDE SEQUENCE [LARGE SCALE GENOMIC DNA]</scope>
    <source>
        <strain evidence="1 2">CLA-JM-H44</strain>
    </source>
</reference>
<protein>
    <submittedName>
        <fullName evidence="1">Uncharacterized protein</fullName>
    </submittedName>
</protein>